<evidence type="ECO:0000313" key="2">
    <source>
        <dbReference type="Proteomes" id="UP000501891"/>
    </source>
</evidence>
<keyword evidence="2" id="KW-1185">Reference proteome</keyword>
<sequence length="63" mass="7187">MMAGPAGFLRTAWTVLREVSGDSAYETYLARHAVTHPEEPPLDREAFYLSELDRRWSGVNRCC</sequence>
<organism evidence="1 2">
    <name type="scientific">Aerophototrophica crusticola</name>
    <dbReference type="NCBI Taxonomy" id="1709002"/>
    <lineage>
        <taxon>Bacteria</taxon>
        <taxon>Pseudomonadati</taxon>
        <taxon>Pseudomonadota</taxon>
        <taxon>Alphaproteobacteria</taxon>
        <taxon>Rhodospirillales</taxon>
        <taxon>Rhodospirillaceae</taxon>
        <taxon>Aerophototrophica</taxon>
    </lineage>
</organism>
<dbReference type="EMBL" id="CP051775">
    <property type="protein sequence ID" value="QJE72618.1"/>
    <property type="molecule type" value="Genomic_DNA"/>
</dbReference>
<name>A0A858R5D5_9PROT</name>
<accession>A0A858R5D5</accession>
<evidence type="ECO:0000313" key="1">
    <source>
        <dbReference type="EMBL" id="QJE72618.1"/>
    </source>
</evidence>
<dbReference type="InterPro" id="IPR007423">
    <property type="entry name" value="Sel_put"/>
</dbReference>
<dbReference type="AlphaFoldDB" id="A0A858R5D5"/>
<protein>
    <submittedName>
        <fullName evidence="1">YbdD/YjiX family protein</fullName>
    </submittedName>
</protein>
<gene>
    <name evidence="1" type="ORF">HHL28_05450</name>
</gene>
<reference evidence="1" key="1">
    <citation type="submission" date="2020-04" db="EMBL/GenBank/DDBJ databases">
        <title>A desert anoxygenic phototrophic bacterium fixes CO2 using RubisCO under aerobic conditions.</title>
        <authorList>
            <person name="Tang K."/>
        </authorList>
    </citation>
    <scope>NUCLEOTIDE SEQUENCE [LARGE SCALE GENOMIC DNA]</scope>
    <source>
        <strain evidence="1">MIMtkB3</strain>
    </source>
</reference>
<proteinExistence type="predicted"/>
<dbReference type="Proteomes" id="UP000501891">
    <property type="component" value="Chromosome"/>
</dbReference>
<dbReference type="Pfam" id="PF04328">
    <property type="entry name" value="Sel_put"/>
    <property type="match status" value="1"/>
</dbReference>
<dbReference type="KEGG" id="acru:HHL28_05450"/>